<dbReference type="SUPFAM" id="SSF117281">
    <property type="entry name" value="Kelch motif"/>
    <property type="match status" value="2"/>
</dbReference>
<dbReference type="PANTHER" id="PTHR46344:SF27">
    <property type="entry name" value="KELCH REPEAT SUPERFAMILY PROTEIN"/>
    <property type="match status" value="1"/>
</dbReference>
<dbReference type="Gene3D" id="2.120.10.80">
    <property type="entry name" value="Kelch-type beta propeller"/>
    <property type="match status" value="2"/>
</dbReference>
<evidence type="ECO:0000256" key="1">
    <source>
        <dbReference type="ARBA" id="ARBA00022441"/>
    </source>
</evidence>
<name>A0A381TVF8_9ZZZZ</name>
<dbReference type="PRINTS" id="PR00501">
    <property type="entry name" value="KELCHREPEAT"/>
</dbReference>
<evidence type="ECO:0008006" key="4">
    <source>
        <dbReference type="Google" id="ProtNLM"/>
    </source>
</evidence>
<keyword evidence="2" id="KW-0677">Repeat</keyword>
<proteinExistence type="predicted"/>
<accession>A0A381TVF8</accession>
<organism evidence="3">
    <name type="scientific">marine metagenome</name>
    <dbReference type="NCBI Taxonomy" id="408172"/>
    <lineage>
        <taxon>unclassified sequences</taxon>
        <taxon>metagenomes</taxon>
        <taxon>ecological metagenomes</taxon>
    </lineage>
</organism>
<dbReference type="AlphaFoldDB" id="A0A381TVF8"/>
<protein>
    <recommendedName>
        <fullName evidence="4">Galactose oxidase</fullName>
    </recommendedName>
</protein>
<dbReference type="InterPro" id="IPR015915">
    <property type="entry name" value="Kelch-typ_b-propeller"/>
</dbReference>
<gene>
    <name evidence="3" type="ORF">METZ01_LOCUS72889</name>
</gene>
<dbReference type="InterPro" id="IPR006652">
    <property type="entry name" value="Kelch_1"/>
</dbReference>
<dbReference type="PANTHER" id="PTHR46344">
    <property type="entry name" value="OS02G0202900 PROTEIN"/>
    <property type="match status" value="1"/>
</dbReference>
<evidence type="ECO:0000256" key="2">
    <source>
        <dbReference type="ARBA" id="ARBA00022737"/>
    </source>
</evidence>
<sequence length="316" mass="34657">MTRFFITLLAGILFSPNISNANPKGQWVELPSTPLKRTESSSALLNGKIYLLGGFTPKGISKKVDVWDPKSGNWSQSTPLPRSLHHTTASVVNGKLYVIGGFDSGTWRPININYEYDPKNHRWTTKAPMPTSRGAHSAGVIDGKIHLIGGAHRKHLRLLNTPAHEVYDPQTNTWKTHTPMLTARDHLSVSVVGKKLFAIGGRVNVDYNKNLNVNESYDIRTGIWNRHPALPTARSGITSQVLNGLIHVFGGESGEGTFTENEAYDPSTSRWKTFESMPSGRHGLASILWNKEIHLLTGGPKPGGGGSNTHSVFKLN</sequence>
<evidence type="ECO:0000313" key="3">
    <source>
        <dbReference type="EMBL" id="SVA20035.1"/>
    </source>
</evidence>
<dbReference type="EMBL" id="UINC01005240">
    <property type="protein sequence ID" value="SVA20035.1"/>
    <property type="molecule type" value="Genomic_DNA"/>
</dbReference>
<dbReference type="SMART" id="SM00612">
    <property type="entry name" value="Kelch"/>
    <property type="match status" value="5"/>
</dbReference>
<dbReference type="Pfam" id="PF24681">
    <property type="entry name" value="Kelch_KLHDC2_KLHL20_DRC7"/>
    <property type="match status" value="1"/>
</dbReference>
<keyword evidence="1" id="KW-0880">Kelch repeat</keyword>
<dbReference type="Pfam" id="PF01344">
    <property type="entry name" value="Kelch_1"/>
    <property type="match status" value="2"/>
</dbReference>
<reference evidence="3" key="1">
    <citation type="submission" date="2018-05" db="EMBL/GenBank/DDBJ databases">
        <authorList>
            <person name="Lanie J.A."/>
            <person name="Ng W.-L."/>
            <person name="Kazmierczak K.M."/>
            <person name="Andrzejewski T.M."/>
            <person name="Davidsen T.M."/>
            <person name="Wayne K.J."/>
            <person name="Tettelin H."/>
            <person name="Glass J.I."/>
            <person name="Rusch D."/>
            <person name="Podicherti R."/>
            <person name="Tsui H.-C.T."/>
            <person name="Winkler M.E."/>
        </authorList>
    </citation>
    <scope>NUCLEOTIDE SEQUENCE</scope>
</reference>